<name>A0ABW3ZAP2_9HYPH</name>
<evidence type="ECO:0000313" key="8">
    <source>
        <dbReference type="Proteomes" id="UP001597171"/>
    </source>
</evidence>
<evidence type="ECO:0000256" key="1">
    <source>
        <dbReference type="ARBA" id="ARBA00022617"/>
    </source>
</evidence>
<accession>A0ABW3ZAP2</accession>
<sequence>MRAFAGLVVGAALFASPAFAAEGPFTEAQVKKGLSEYNTHCRTCHAKEGKGALGPALVGDQFKSHFGGQTAADVRTWIHDFMPQTAPKSLKDEQLDPLLAYILSLNGYTPGSTEFSAETGKSLTIEGK</sequence>
<keyword evidence="1 4" id="KW-0349">Heme</keyword>
<feature type="chain" id="PRO_5047462535" evidence="5">
    <location>
        <begin position="21"/>
        <end position="128"/>
    </location>
</feature>
<keyword evidence="3 4" id="KW-0408">Iron</keyword>
<organism evidence="7 8">
    <name type="scientific">Methylopila musalis</name>
    <dbReference type="NCBI Taxonomy" id="1134781"/>
    <lineage>
        <taxon>Bacteria</taxon>
        <taxon>Pseudomonadati</taxon>
        <taxon>Pseudomonadota</taxon>
        <taxon>Alphaproteobacteria</taxon>
        <taxon>Hyphomicrobiales</taxon>
        <taxon>Methylopilaceae</taxon>
        <taxon>Methylopila</taxon>
    </lineage>
</organism>
<dbReference type="InterPro" id="IPR036909">
    <property type="entry name" value="Cyt_c-like_dom_sf"/>
</dbReference>
<protein>
    <submittedName>
        <fullName evidence="7">C-type cytochrome</fullName>
    </submittedName>
</protein>
<gene>
    <name evidence="7" type="ORF">ACFQ4O_15125</name>
</gene>
<keyword evidence="8" id="KW-1185">Reference proteome</keyword>
<dbReference type="EMBL" id="JBHTMX010000206">
    <property type="protein sequence ID" value="MFD1333329.1"/>
    <property type="molecule type" value="Genomic_DNA"/>
</dbReference>
<feature type="domain" description="Cytochrome c" evidence="6">
    <location>
        <begin position="28"/>
        <end position="106"/>
    </location>
</feature>
<keyword evidence="2 4" id="KW-0479">Metal-binding</keyword>
<dbReference type="SUPFAM" id="SSF46626">
    <property type="entry name" value="Cytochrome c"/>
    <property type="match status" value="1"/>
</dbReference>
<keyword evidence="5" id="KW-0732">Signal</keyword>
<evidence type="ECO:0000256" key="5">
    <source>
        <dbReference type="SAM" id="SignalP"/>
    </source>
</evidence>
<dbReference type="Pfam" id="PF13442">
    <property type="entry name" value="Cytochrome_CBB3"/>
    <property type="match status" value="1"/>
</dbReference>
<dbReference type="Proteomes" id="UP001597171">
    <property type="component" value="Unassembled WGS sequence"/>
</dbReference>
<evidence type="ECO:0000256" key="2">
    <source>
        <dbReference type="ARBA" id="ARBA00022723"/>
    </source>
</evidence>
<dbReference type="RefSeq" id="WP_378776785.1">
    <property type="nucleotide sequence ID" value="NZ_JBHTMX010000206.1"/>
</dbReference>
<dbReference type="PROSITE" id="PS51007">
    <property type="entry name" value="CYTC"/>
    <property type="match status" value="1"/>
</dbReference>
<feature type="signal peptide" evidence="5">
    <location>
        <begin position="1"/>
        <end position="20"/>
    </location>
</feature>
<dbReference type="Gene3D" id="1.10.760.10">
    <property type="entry name" value="Cytochrome c-like domain"/>
    <property type="match status" value="1"/>
</dbReference>
<proteinExistence type="predicted"/>
<comment type="caution">
    <text evidence="7">The sequence shown here is derived from an EMBL/GenBank/DDBJ whole genome shotgun (WGS) entry which is preliminary data.</text>
</comment>
<evidence type="ECO:0000256" key="4">
    <source>
        <dbReference type="PROSITE-ProRule" id="PRU00433"/>
    </source>
</evidence>
<evidence type="ECO:0000259" key="6">
    <source>
        <dbReference type="PROSITE" id="PS51007"/>
    </source>
</evidence>
<dbReference type="InterPro" id="IPR009056">
    <property type="entry name" value="Cyt_c-like_dom"/>
</dbReference>
<evidence type="ECO:0000256" key="3">
    <source>
        <dbReference type="ARBA" id="ARBA00023004"/>
    </source>
</evidence>
<evidence type="ECO:0000313" key="7">
    <source>
        <dbReference type="EMBL" id="MFD1333329.1"/>
    </source>
</evidence>
<reference evidence="8" key="1">
    <citation type="journal article" date="2019" name="Int. J. Syst. Evol. Microbiol.">
        <title>The Global Catalogue of Microorganisms (GCM) 10K type strain sequencing project: providing services to taxonomists for standard genome sequencing and annotation.</title>
        <authorList>
            <consortium name="The Broad Institute Genomics Platform"/>
            <consortium name="The Broad Institute Genome Sequencing Center for Infectious Disease"/>
            <person name="Wu L."/>
            <person name="Ma J."/>
        </authorList>
    </citation>
    <scope>NUCLEOTIDE SEQUENCE [LARGE SCALE GENOMIC DNA]</scope>
    <source>
        <strain evidence="8">CCUG 61696</strain>
    </source>
</reference>